<dbReference type="InterPro" id="IPR000560">
    <property type="entry name" value="His_Pase_clade-2"/>
</dbReference>
<comment type="catalytic activity">
    <reaction evidence="13">
        <text>1D-myo-inositol hexakisphosphate + H2O = 1D-myo-inositol 1,2,4,5,6-pentakisphosphate + phosphate</text>
        <dbReference type="Rhea" id="RHEA:16989"/>
        <dbReference type="ChEBI" id="CHEBI:15377"/>
        <dbReference type="ChEBI" id="CHEBI:43474"/>
        <dbReference type="ChEBI" id="CHEBI:57798"/>
        <dbReference type="ChEBI" id="CHEBI:58130"/>
        <dbReference type="EC" id="3.1.3.8"/>
    </reaction>
    <physiologicalReaction direction="left-to-right" evidence="13">
        <dbReference type="Rhea" id="RHEA:16990"/>
    </physiologicalReaction>
</comment>
<feature type="region of interest" description="Disordered" evidence="18">
    <location>
        <begin position="504"/>
        <end position="528"/>
    </location>
</feature>
<dbReference type="CDD" id="cd07061">
    <property type="entry name" value="HP_HAP_like"/>
    <property type="match status" value="1"/>
</dbReference>
<dbReference type="InterPro" id="IPR029033">
    <property type="entry name" value="His_PPase_superfam"/>
</dbReference>
<evidence type="ECO:0000256" key="14">
    <source>
        <dbReference type="ARBA" id="ARBA00044106"/>
    </source>
</evidence>
<evidence type="ECO:0000256" key="7">
    <source>
        <dbReference type="ARBA" id="ARBA00041857"/>
    </source>
</evidence>
<evidence type="ECO:0000256" key="9">
    <source>
        <dbReference type="ARBA" id="ARBA00043670"/>
    </source>
</evidence>
<feature type="transmembrane region" description="Helical" evidence="19">
    <location>
        <begin position="61"/>
        <end position="79"/>
    </location>
</feature>
<dbReference type="PIRSF" id="PIRSF000894">
    <property type="entry name" value="Acid_phosphatase"/>
    <property type="match status" value="1"/>
</dbReference>
<evidence type="ECO:0000256" key="17">
    <source>
        <dbReference type="PIRSR" id="PIRSR000894-2"/>
    </source>
</evidence>
<dbReference type="GO" id="GO:0005576">
    <property type="term" value="C:extracellular region"/>
    <property type="evidence" value="ECO:0007669"/>
    <property type="project" value="UniProtKB-SubCell"/>
</dbReference>
<keyword evidence="5 17" id="KW-1015">Disulfide bond</keyword>
<evidence type="ECO:0000256" key="19">
    <source>
        <dbReference type="SAM" id="Phobius"/>
    </source>
</evidence>
<evidence type="ECO:0000256" key="13">
    <source>
        <dbReference type="ARBA" id="ARBA00043788"/>
    </source>
</evidence>
<dbReference type="EMBL" id="JAACJO010000009">
    <property type="protein sequence ID" value="KAF5354057.1"/>
    <property type="molecule type" value="Genomic_DNA"/>
</dbReference>
<evidence type="ECO:0000313" key="21">
    <source>
        <dbReference type="Proteomes" id="UP000559027"/>
    </source>
</evidence>
<evidence type="ECO:0000256" key="2">
    <source>
        <dbReference type="ARBA" id="ARBA00011245"/>
    </source>
</evidence>
<keyword evidence="19" id="KW-0472">Membrane</keyword>
<dbReference type="SUPFAM" id="SSF53254">
    <property type="entry name" value="Phosphoglycerate mutase-like"/>
    <property type="match status" value="1"/>
</dbReference>
<keyword evidence="4" id="KW-0378">Hydrolase</keyword>
<reference evidence="20 21" key="1">
    <citation type="journal article" date="2020" name="ISME J.">
        <title>Uncovering the hidden diversity of litter-decomposition mechanisms in mushroom-forming fungi.</title>
        <authorList>
            <person name="Floudas D."/>
            <person name="Bentzer J."/>
            <person name="Ahren D."/>
            <person name="Johansson T."/>
            <person name="Persson P."/>
            <person name="Tunlid A."/>
        </authorList>
    </citation>
    <scope>NUCLEOTIDE SEQUENCE [LARGE SCALE GENOMIC DNA]</scope>
    <source>
        <strain evidence="20 21">CBS 146.42</strain>
    </source>
</reference>
<evidence type="ECO:0000256" key="1">
    <source>
        <dbReference type="ARBA" id="ARBA00004613"/>
    </source>
</evidence>
<protein>
    <recommendedName>
        <fullName evidence="14">Phytase A</fullName>
    </recommendedName>
    <alternativeName>
        <fullName evidence="15">Histidine acid phosphatase phyA</fullName>
    </alternativeName>
    <alternativeName>
        <fullName evidence="8">Myo-inositol hexakisphosphate phosphohydrolase A</fullName>
    </alternativeName>
    <alternativeName>
        <fullName evidence="7">Myo-inositol-hexaphosphate 3-phosphohydrolase A</fullName>
    </alternativeName>
</protein>
<accession>A0A8H5FZ44</accession>
<keyword evidence="3" id="KW-0964">Secreted</keyword>
<evidence type="ECO:0000256" key="4">
    <source>
        <dbReference type="ARBA" id="ARBA00022801"/>
    </source>
</evidence>
<feature type="active site" description="Proton donor" evidence="16">
    <location>
        <position position="395"/>
    </location>
</feature>
<feature type="disulfide bond" evidence="17">
    <location>
        <begin position="481"/>
        <end position="489"/>
    </location>
</feature>
<feature type="active site" description="Nucleophile" evidence="16">
    <location>
        <position position="124"/>
    </location>
</feature>
<comment type="catalytic activity">
    <reaction evidence="10">
        <text>1D-myo-inositol 1,2-bisphosphate + H2O = 1D-myo-inositol 2-phosphate + phosphate</text>
        <dbReference type="Rhea" id="RHEA:77135"/>
        <dbReference type="ChEBI" id="CHEBI:15377"/>
        <dbReference type="ChEBI" id="CHEBI:43474"/>
        <dbReference type="ChEBI" id="CHEBI:84142"/>
        <dbReference type="ChEBI" id="CHEBI:195539"/>
    </reaction>
    <physiologicalReaction direction="left-to-right" evidence="10">
        <dbReference type="Rhea" id="RHEA:77136"/>
    </physiologicalReaction>
</comment>
<dbReference type="GO" id="GO:0016158">
    <property type="term" value="F:inositol hexakisphosphate 3-phosphatase activity"/>
    <property type="evidence" value="ECO:0007669"/>
    <property type="project" value="UniProtKB-EC"/>
</dbReference>
<comment type="catalytic activity">
    <reaction evidence="9">
        <text>1D-myo-inositol 1,2,5,6-tetrakisphosphate + H2O = 1D-myo-inositol 1,2,6-trisphosphate + phosphate</text>
        <dbReference type="Rhea" id="RHEA:77119"/>
        <dbReference type="ChEBI" id="CHEBI:15377"/>
        <dbReference type="ChEBI" id="CHEBI:43474"/>
        <dbReference type="ChEBI" id="CHEBI:195535"/>
        <dbReference type="ChEBI" id="CHEBI:195537"/>
    </reaction>
    <physiologicalReaction direction="left-to-right" evidence="9">
        <dbReference type="Rhea" id="RHEA:77120"/>
    </physiologicalReaction>
</comment>
<evidence type="ECO:0000256" key="15">
    <source>
        <dbReference type="ARBA" id="ARBA00044262"/>
    </source>
</evidence>
<feature type="disulfide bond" evidence="17">
    <location>
        <begin position="113"/>
        <end position="443"/>
    </location>
</feature>
<dbReference type="PANTHER" id="PTHR20963">
    <property type="entry name" value="MULTIPLE INOSITOL POLYPHOSPHATE PHOSPHATASE-RELATED"/>
    <property type="match status" value="1"/>
</dbReference>
<dbReference type="Pfam" id="PF00328">
    <property type="entry name" value="His_Phos_2"/>
    <property type="match status" value="1"/>
</dbReference>
<sequence length="528" mass="60079">MALRFLQRAPPLTSPDTGTRIMVDMQRREIVNKDSRESLYGEIEPTANNTRNIHDLHLRHLYLVASAALLTLGAMTFIVRSPHFNSTRRNPVKLWGYLAPYQRTDYLEPPTDCVIEQVNILHRHGARFPKSPDQKATMQALAKYQDAVAYHSPELQFLNDYSYDLGAESLVPFGAEQSWLSGVGAYKRYGSLVDHANLPFMRASLSDRVVMSAKNWSEGFFDASGRRYQPKISVYIDEGPYSNNTLDDNNCPKAAEPNEQVDAWVQEFASPVADRLNLLAVGLRENITAKDAFYLMMMCPFESVYHREYSLFCQMFSKKEFEGFEYTLDLEQFYNTGYGQNHDLGRIQGVGYVNELLARLTDKHVKDHTQTNHTLNGDPTTFPLKKRMYVDFSHDHAMVAIYSALGLFDARPLDPVKPHRDRKWVASAIVPFSGRLAVERLRCTPRDGLYGFRSRGPKRQKREGIYVRILVNDDLQPLPFCGGDNDGLCKLTDFVKSQEFSRTDGNGKFHKCGYDPSHTKDPDSGPDA</sequence>
<dbReference type="GO" id="GO:0003993">
    <property type="term" value="F:acid phosphatase activity"/>
    <property type="evidence" value="ECO:0007669"/>
    <property type="project" value="TreeGrafter"/>
</dbReference>
<feature type="disulfide bond" evidence="17">
    <location>
        <begin position="299"/>
        <end position="313"/>
    </location>
</feature>
<keyword evidence="19" id="KW-0812">Transmembrane</keyword>
<keyword evidence="19" id="KW-1133">Transmembrane helix</keyword>
<dbReference type="PANTHER" id="PTHR20963:SF24">
    <property type="entry name" value="3-PHYTASE B"/>
    <property type="match status" value="1"/>
</dbReference>
<comment type="subcellular location">
    <subcellularLocation>
        <location evidence="1">Secreted</location>
    </subcellularLocation>
</comment>
<dbReference type="InterPro" id="IPR033379">
    <property type="entry name" value="Acid_Pase_AS"/>
</dbReference>
<dbReference type="AlphaFoldDB" id="A0A8H5FZ44"/>
<evidence type="ECO:0000256" key="11">
    <source>
        <dbReference type="ARBA" id="ARBA00043721"/>
    </source>
</evidence>
<comment type="caution">
    <text evidence="20">The sequence shown here is derived from an EMBL/GenBank/DDBJ whole genome shotgun (WGS) entry which is preliminary data.</text>
</comment>
<evidence type="ECO:0000256" key="6">
    <source>
        <dbReference type="ARBA" id="ARBA00023180"/>
    </source>
</evidence>
<dbReference type="OrthoDB" id="6509975at2759"/>
<comment type="subunit">
    <text evidence="2">Monomer.</text>
</comment>
<evidence type="ECO:0000256" key="12">
    <source>
        <dbReference type="ARBA" id="ARBA00043748"/>
    </source>
</evidence>
<evidence type="ECO:0000313" key="20">
    <source>
        <dbReference type="EMBL" id="KAF5354057.1"/>
    </source>
</evidence>
<organism evidence="20 21">
    <name type="scientific">Leucocoprinus leucothites</name>
    <dbReference type="NCBI Taxonomy" id="201217"/>
    <lineage>
        <taxon>Eukaryota</taxon>
        <taxon>Fungi</taxon>
        <taxon>Dikarya</taxon>
        <taxon>Basidiomycota</taxon>
        <taxon>Agaricomycotina</taxon>
        <taxon>Agaricomycetes</taxon>
        <taxon>Agaricomycetidae</taxon>
        <taxon>Agaricales</taxon>
        <taxon>Agaricineae</taxon>
        <taxon>Agaricaceae</taxon>
        <taxon>Leucocoprinus</taxon>
    </lineage>
</organism>
<evidence type="ECO:0000256" key="5">
    <source>
        <dbReference type="ARBA" id="ARBA00023157"/>
    </source>
</evidence>
<keyword evidence="21" id="KW-1185">Reference proteome</keyword>
<dbReference type="PROSITE" id="PS00616">
    <property type="entry name" value="HIS_ACID_PHOSPHAT_1"/>
    <property type="match status" value="1"/>
</dbReference>
<dbReference type="Proteomes" id="UP000559027">
    <property type="component" value="Unassembled WGS sequence"/>
</dbReference>
<gene>
    <name evidence="20" type="ORF">D9756_006977</name>
</gene>
<evidence type="ECO:0000256" key="16">
    <source>
        <dbReference type="PIRSR" id="PIRSR000894-1"/>
    </source>
</evidence>
<comment type="catalytic activity">
    <reaction evidence="11">
        <text>1D-myo-inositol 1,2,6-trisphosphate + H2O = 1D-myo-inositol 1,2-bisphosphate + phosphate</text>
        <dbReference type="Rhea" id="RHEA:77131"/>
        <dbReference type="ChEBI" id="CHEBI:15377"/>
        <dbReference type="ChEBI" id="CHEBI:43474"/>
        <dbReference type="ChEBI" id="CHEBI:195537"/>
        <dbReference type="ChEBI" id="CHEBI:195539"/>
    </reaction>
    <physiologicalReaction direction="left-to-right" evidence="11">
        <dbReference type="Rhea" id="RHEA:77132"/>
    </physiologicalReaction>
</comment>
<evidence type="ECO:0000256" key="10">
    <source>
        <dbReference type="ARBA" id="ARBA00043675"/>
    </source>
</evidence>
<evidence type="ECO:0000256" key="3">
    <source>
        <dbReference type="ARBA" id="ARBA00022525"/>
    </source>
</evidence>
<evidence type="ECO:0000256" key="18">
    <source>
        <dbReference type="SAM" id="MobiDB-lite"/>
    </source>
</evidence>
<proteinExistence type="predicted"/>
<keyword evidence="6" id="KW-0325">Glycoprotein</keyword>
<dbReference type="Gene3D" id="3.40.50.1240">
    <property type="entry name" value="Phosphoglycerate mutase-like"/>
    <property type="match status" value="1"/>
</dbReference>
<name>A0A8H5FZ44_9AGAR</name>
<dbReference type="InterPro" id="IPR016274">
    <property type="entry name" value="Histidine_acid_Pase_euk"/>
</dbReference>
<evidence type="ECO:0000256" key="8">
    <source>
        <dbReference type="ARBA" id="ARBA00042300"/>
    </source>
</evidence>
<comment type="catalytic activity">
    <reaction evidence="12">
        <text>1D-myo-inositol 1,2,4,5,6-pentakisphosphate + H2O = 1D-myo-inositol 1,2,5,6-tetrakisphosphate + phosphate</text>
        <dbReference type="Rhea" id="RHEA:77115"/>
        <dbReference type="ChEBI" id="CHEBI:15377"/>
        <dbReference type="ChEBI" id="CHEBI:43474"/>
        <dbReference type="ChEBI" id="CHEBI:57798"/>
        <dbReference type="ChEBI" id="CHEBI:195535"/>
    </reaction>
    <physiologicalReaction direction="left-to-right" evidence="12">
        <dbReference type="Rhea" id="RHEA:77116"/>
    </physiologicalReaction>
</comment>
<feature type="compositionally biased region" description="Basic and acidic residues" evidence="18">
    <location>
        <begin position="517"/>
        <end position="528"/>
    </location>
</feature>